<evidence type="ECO:0000313" key="10">
    <source>
        <dbReference type="Proteomes" id="UP000504638"/>
    </source>
</evidence>
<keyword evidence="5" id="KW-0378">Hydrolase</keyword>
<dbReference type="GO" id="GO:0043130">
    <property type="term" value="F:ubiquitin binding"/>
    <property type="evidence" value="ECO:0007669"/>
    <property type="project" value="TreeGrafter"/>
</dbReference>
<evidence type="ECO:0000256" key="6">
    <source>
        <dbReference type="ARBA" id="ARBA00022807"/>
    </source>
</evidence>
<dbReference type="AlphaFoldDB" id="A0A6G1FZR9"/>
<dbReference type="InterPro" id="IPR042467">
    <property type="entry name" value="Peptidase_C65_otubain_sub2"/>
</dbReference>
<keyword evidence="10" id="KW-1185">Reference proteome</keyword>
<accession>A0A6G1FZR9</accession>
<dbReference type="RefSeq" id="XP_033532690.1">
    <property type="nucleotide sequence ID" value="XM_033680764.1"/>
</dbReference>
<evidence type="ECO:0000313" key="11">
    <source>
        <dbReference type="RefSeq" id="XP_033532690.1"/>
    </source>
</evidence>
<dbReference type="GO" id="GO:0005634">
    <property type="term" value="C:nucleus"/>
    <property type="evidence" value="ECO:0007669"/>
    <property type="project" value="TreeGrafter"/>
</dbReference>
<evidence type="ECO:0000256" key="1">
    <source>
        <dbReference type="ARBA" id="ARBA00000707"/>
    </source>
</evidence>
<comment type="catalytic activity">
    <reaction evidence="1">
        <text>Thiol-dependent hydrolysis of ester, thioester, amide, peptide and isopeptide bonds formed by the C-terminal Gly of ubiquitin (a 76-residue protein attached to proteins as an intracellular targeting signal).</text>
        <dbReference type="EC" id="3.4.19.12"/>
    </reaction>
</comment>
<dbReference type="EC" id="3.4.19.12" evidence="2"/>
<name>A0A6G1FZR9_9PEZI</name>
<dbReference type="CDD" id="cd22749">
    <property type="entry name" value="Otubain_C65"/>
    <property type="match status" value="1"/>
</dbReference>
<dbReference type="PROSITE" id="PS50802">
    <property type="entry name" value="OTU"/>
    <property type="match status" value="1"/>
</dbReference>
<feature type="domain" description="OTU" evidence="8">
    <location>
        <begin position="61"/>
        <end position="271"/>
    </location>
</feature>
<dbReference type="PANTHER" id="PTHR12931">
    <property type="entry name" value="UBIQUITIN THIOLESTERASE PROTEIN OTUB"/>
    <property type="match status" value="1"/>
</dbReference>
<keyword evidence="6" id="KW-0788">Thiol protease</keyword>
<evidence type="ECO:0000256" key="3">
    <source>
        <dbReference type="ARBA" id="ARBA00022670"/>
    </source>
</evidence>
<evidence type="ECO:0000256" key="4">
    <source>
        <dbReference type="ARBA" id="ARBA00022786"/>
    </source>
</evidence>
<dbReference type="Gene3D" id="1.20.1300.20">
    <property type="entry name" value="Peptidase C65 Otubain, subdomain 2"/>
    <property type="match status" value="1"/>
</dbReference>
<dbReference type="GeneID" id="54421334"/>
<dbReference type="InterPro" id="IPR042468">
    <property type="entry name" value="Peptidase_C65_otubain_sub1"/>
</dbReference>
<keyword evidence="4" id="KW-0833">Ubl conjugation pathway</keyword>
<dbReference type="PANTHER" id="PTHR12931:SF15">
    <property type="entry name" value="UBIQUITIN THIOESTERASE OTUBAIN-LIKE"/>
    <property type="match status" value="1"/>
</dbReference>
<feature type="region of interest" description="Disordered" evidence="7">
    <location>
        <begin position="402"/>
        <end position="421"/>
    </location>
</feature>
<dbReference type="GO" id="GO:0004843">
    <property type="term" value="F:cysteine-type deubiquitinase activity"/>
    <property type="evidence" value="ECO:0007669"/>
    <property type="project" value="UniProtKB-EC"/>
</dbReference>
<reference evidence="9 11" key="1">
    <citation type="submission" date="2020-01" db="EMBL/GenBank/DDBJ databases">
        <authorList>
            <consortium name="DOE Joint Genome Institute"/>
            <person name="Haridas S."/>
            <person name="Albert R."/>
            <person name="Binder M."/>
            <person name="Bloem J."/>
            <person name="Labutti K."/>
            <person name="Salamov A."/>
            <person name="Andreopoulos B."/>
            <person name="Baker S.E."/>
            <person name="Barry K."/>
            <person name="Bills G."/>
            <person name="Bluhm B.H."/>
            <person name="Cannon C."/>
            <person name="Castanera R."/>
            <person name="Culley D.E."/>
            <person name="Daum C."/>
            <person name="Ezra D."/>
            <person name="Gonzalez J.B."/>
            <person name="Henrissat B."/>
            <person name="Kuo A."/>
            <person name="Liang C."/>
            <person name="Lipzen A."/>
            <person name="Lutzoni F."/>
            <person name="Magnuson J."/>
            <person name="Mondo S."/>
            <person name="Nolan M."/>
            <person name="Ohm R."/>
            <person name="Pangilinan J."/>
            <person name="Park H.-J."/>
            <person name="Ramirez L."/>
            <person name="Alfaro M."/>
            <person name="Sun H."/>
            <person name="Tritt A."/>
            <person name="Yoshinaga Y."/>
            <person name="Zwiers L.-H."/>
            <person name="Turgeon B.G."/>
            <person name="Goodwin S.B."/>
            <person name="Spatafora J.W."/>
            <person name="Crous P.W."/>
            <person name="Grigoriev I.V."/>
        </authorList>
    </citation>
    <scope>NUCLEOTIDE SEQUENCE</scope>
    <source>
        <strain evidence="9 11">CBS 781.70</strain>
    </source>
</reference>
<dbReference type="InterPro" id="IPR019400">
    <property type="entry name" value="Peptidase_C65_otubain"/>
</dbReference>
<feature type="region of interest" description="Disordered" evidence="7">
    <location>
        <begin position="504"/>
        <end position="532"/>
    </location>
</feature>
<dbReference type="InterPro" id="IPR003323">
    <property type="entry name" value="OTU_dom"/>
</dbReference>
<proteinExistence type="predicted"/>
<dbReference type="GO" id="GO:0071108">
    <property type="term" value="P:protein K48-linked deubiquitination"/>
    <property type="evidence" value="ECO:0007669"/>
    <property type="project" value="TreeGrafter"/>
</dbReference>
<dbReference type="InterPro" id="IPR038765">
    <property type="entry name" value="Papain-like_cys_pep_sf"/>
</dbReference>
<dbReference type="Pfam" id="PF10275">
    <property type="entry name" value="Peptidase_C65"/>
    <property type="match status" value="1"/>
</dbReference>
<evidence type="ECO:0000313" key="9">
    <source>
        <dbReference type="EMBL" id="KAF1811059.1"/>
    </source>
</evidence>
<dbReference type="Proteomes" id="UP000504638">
    <property type="component" value="Unplaced"/>
</dbReference>
<sequence length="532" mass="58162">MAFEPSQEEMAEMQKLSNDYEPEVTGPLVSELLPSSAITTEYANADPVYQRKTAALPHKYSHYRTCRGDGHCGWRAVAFSYYEALYNTGNKSKFYSEEARLRSLGNLLNQVGFPEHLYEDFAIEAFQLLQETAVAMENNDGGAKLLAAFNDESLSMSIITYLKLLTSAYIQTHPDEYSPYMNHGQSVQNYCQSSIEPVMSEIEHVGMSALVEVLVKPAGMAMEILYLDRSQGEEVNTYRWDPVDGTGITVSDPSTLRLLYRPGHYDILYKMEPLPQSAIAQPQQQPPVFVALANAIDSHIPQTIGFSDYAIPGLSFVSPPSLGWSSMTTSTPLYPSAQSPCYDFAPTATPIAAIPAPAPSSNLVSMPQHHANSSGSSAEVGSHVHTHGHSEIHADLNAHGSTHTHALAHSQSHSSHPHTTTYAHTPATMALPPDFLVSGMQPEIPQTPPVGLSLGTPSGLAIDRGGPFRPSAWELKPNFSAAGLGGVPLQTAIFRNSHYNTAHFNNPDFQPEEWSPETELPVHERPRKKSAH</sequence>
<evidence type="ECO:0000259" key="8">
    <source>
        <dbReference type="PROSITE" id="PS50802"/>
    </source>
</evidence>
<dbReference type="SUPFAM" id="SSF54001">
    <property type="entry name" value="Cysteine proteinases"/>
    <property type="match status" value="1"/>
</dbReference>
<organism evidence="9">
    <name type="scientific">Eremomyces bilateralis CBS 781.70</name>
    <dbReference type="NCBI Taxonomy" id="1392243"/>
    <lineage>
        <taxon>Eukaryota</taxon>
        <taxon>Fungi</taxon>
        <taxon>Dikarya</taxon>
        <taxon>Ascomycota</taxon>
        <taxon>Pezizomycotina</taxon>
        <taxon>Dothideomycetes</taxon>
        <taxon>Dothideomycetes incertae sedis</taxon>
        <taxon>Eremomycetales</taxon>
        <taxon>Eremomycetaceae</taxon>
        <taxon>Eremomyces</taxon>
    </lineage>
</organism>
<evidence type="ECO:0000256" key="2">
    <source>
        <dbReference type="ARBA" id="ARBA00012759"/>
    </source>
</evidence>
<protein>
    <recommendedName>
        <fullName evidence="2">ubiquitinyl hydrolase 1</fullName>
        <ecNumber evidence="2">3.4.19.12</ecNumber>
    </recommendedName>
</protein>
<evidence type="ECO:0000256" key="7">
    <source>
        <dbReference type="SAM" id="MobiDB-lite"/>
    </source>
</evidence>
<dbReference type="Gene3D" id="3.30.200.60">
    <property type="entry name" value="Peptidase C65 Otubain, subdomain 1"/>
    <property type="match status" value="1"/>
</dbReference>
<reference evidence="11" key="2">
    <citation type="submission" date="2020-04" db="EMBL/GenBank/DDBJ databases">
        <authorList>
            <consortium name="NCBI Genome Project"/>
        </authorList>
    </citation>
    <scope>NUCLEOTIDE SEQUENCE</scope>
    <source>
        <strain evidence="11">CBS 781.70</strain>
    </source>
</reference>
<dbReference type="OrthoDB" id="18915at2759"/>
<gene>
    <name evidence="9 11" type="ORF">P152DRAFT_467428</name>
</gene>
<evidence type="ECO:0000256" key="5">
    <source>
        <dbReference type="ARBA" id="ARBA00022801"/>
    </source>
</evidence>
<reference evidence="11" key="3">
    <citation type="submission" date="2025-04" db="UniProtKB">
        <authorList>
            <consortium name="RefSeq"/>
        </authorList>
    </citation>
    <scope>IDENTIFICATION</scope>
    <source>
        <strain evidence="11">CBS 781.70</strain>
    </source>
</reference>
<keyword evidence="3" id="KW-0645">Protease</keyword>
<dbReference type="EMBL" id="ML975163">
    <property type="protein sequence ID" value="KAF1811059.1"/>
    <property type="molecule type" value="Genomic_DNA"/>
</dbReference>
<dbReference type="GO" id="GO:0006508">
    <property type="term" value="P:proteolysis"/>
    <property type="evidence" value="ECO:0007669"/>
    <property type="project" value="UniProtKB-KW"/>
</dbReference>